<dbReference type="Ensembl" id="ENSLOCT00000010576.1">
    <property type="protein sequence ID" value="ENSLOCP00000010561.1"/>
    <property type="gene ID" value="ENSLOCG00000008686.1"/>
</dbReference>
<evidence type="ECO:0000313" key="3">
    <source>
        <dbReference type="Proteomes" id="UP000018468"/>
    </source>
</evidence>
<evidence type="ECO:0000313" key="2">
    <source>
        <dbReference type="Ensembl" id="ENSLOCP00000010561.1"/>
    </source>
</evidence>
<evidence type="ECO:0000256" key="1">
    <source>
        <dbReference type="SAM" id="MobiDB-lite"/>
    </source>
</evidence>
<dbReference type="GeneTree" id="ENSGT00390000010038"/>
<name>W5MQA2_LEPOC</name>
<accession>W5MQA2</accession>
<dbReference type="PANTHER" id="PTHR35978:SF1">
    <property type="entry name" value="IQ DOMAIN-CONTAINING PROTEIN M"/>
    <property type="match status" value="1"/>
</dbReference>
<dbReference type="EMBL" id="AHAT01015405">
    <property type="status" value="NOT_ANNOTATED_CDS"/>
    <property type="molecule type" value="Genomic_DNA"/>
</dbReference>
<dbReference type="EMBL" id="AHAT01015404">
    <property type="status" value="NOT_ANNOTATED_CDS"/>
    <property type="molecule type" value="Genomic_DNA"/>
</dbReference>
<dbReference type="eggNOG" id="ENOG502RZP8">
    <property type="taxonomic scope" value="Eukaryota"/>
</dbReference>
<reference evidence="3" key="1">
    <citation type="submission" date="2011-12" db="EMBL/GenBank/DDBJ databases">
        <title>The Draft Genome of Lepisosteus oculatus.</title>
        <authorList>
            <consortium name="The Broad Institute Genome Assembly &amp; Analysis Group"/>
            <consortium name="Computational R&amp;D Group"/>
            <consortium name="and Sequencing Platform"/>
            <person name="Di Palma F."/>
            <person name="Alfoldi J."/>
            <person name="Johnson J."/>
            <person name="Berlin A."/>
            <person name="Gnerre S."/>
            <person name="Jaffe D."/>
            <person name="MacCallum I."/>
            <person name="Young S."/>
            <person name="Walker B.J."/>
            <person name="Lander E.S."/>
            <person name="Lindblad-Toh K."/>
        </authorList>
    </citation>
    <scope>NUCLEOTIDE SEQUENCE [LARGE SCALE GENOMIC DNA]</scope>
</reference>
<keyword evidence="3" id="KW-1185">Reference proteome</keyword>
<protein>
    <submittedName>
        <fullName evidence="2">Uncharacterized protein</fullName>
    </submittedName>
</protein>
<feature type="region of interest" description="Disordered" evidence="1">
    <location>
        <begin position="311"/>
        <end position="330"/>
    </location>
</feature>
<feature type="region of interest" description="Disordered" evidence="1">
    <location>
        <begin position="436"/>
        <end position="462"/>
    </location>
</feature>
<dbReference type="Bgee" id="ENSLOCG00000008686">
    <property type="expression patterns" value="Expressed in mesonephros and 3 other cell types or tissues"/>
</dbReference>
<reference evidence="2" key="2">
    <citation type="submission" date="2025-08" db="UniProtKB">
        <authorList>
            <consortium name="Ensembl"/>
        </authorList>
    </citation>
    <scope>IDENTIFICATION</scope>
</reference>
<reference evidence="2" key="3">
    <citation type="submission" date="2025-09" db="UniProtKB">
        <authorList>
            <consortium name="Ensembl"/>
        </authorList>
    </citation>
    <scope>IDENTIFICATION</scope>
</reference>
<dbReference type="EMBL" id="AHAT01015402">
    <property type="status" value="NOT_ANNOTATED_CDS"/>
    <property type="molecule type" value="Genomic_DNA"/>
</dbReference>
<dbReference type="PANTHER" id="PTHR35978">
    <property type="entry name" value="IQ DOMAIN-CONTAINING PROTEIN M"/>
    <property type="match status" value="1"/>
</dbReference>
<proteinExistence type="predicted"/>
<dbReference type="PROSITE" id="PS50096">
    <property type="entry name" value="IQ"/>
    <property type="match status" value="1"/>
</dbReference>
<sequence>MAAMEEKVKTLKQSYLVNNPEYKRLLSEVDTFCFNQKLSSFLVKKHRSKRRQEDHASHFYSILLEMLYEVHRNGPELQLIILDKVLGWYQTNNPGIQKVLDFCGPVSAEHIRISNNASPKLIKSAPTLRRKTRNHVSDDHSFMSKISMEELYNSSETHSVQLQQRSEMSMAVCESSDTSHTPQSLLSLPSQPEGSVHVNDILLMVKNVSLKMEKGRSQTSNLYKRPVQLAENKLHPDDDNLPTICLGGKSYCDWRGLMSQSSLRAPPAEKTSIPAESLKFLRKGTEKESSFQEKRVTSVFYEVTPPTKEISKHKVKKPLRTPESGRLMSTPGRVSLEASLVTLKRETSPQLFNGSKMGEKNNVLDFSCNSQSNINELEVEAASESNMDNSEELAKLLGMGAHGCEKMKNGRAVLQASQGVSIETENQIVSLPHESKSLTEESCEKNSNFMNDRPKRPPLSSGDFKSLSQEIKYFDNMSNTVPMDKVISTETYTEKKPWQKVIEQQVQFPSFMSSSVIGSDCCIEAKDAIPTDEKILCDNQHPEMTGQVWENITAEETRNHKDNLCHIEDDWRKDNSKNAKSSTEELFQDVSQISTIKTCIPEFCKGNSVIRKTNTRAIKQSTKRSIMTGKSVATYLQTKNQDTQLKVIMLNENTVSSVNSKCIFEESGTPGAEKITISENRDLPLEKKEQTFTLQRSLKAHRWQLSSIYNRRQNGELREWMDIVKEEKMLDNTRRQEQRKKSQQMLQHFRQITKERLKRVGPHLEVYDAFHPKRTGPSSRDFKRAAICIQKHIRGWLTRAQLNRIRAKALSHGPSLTVVVKEYYQMMRKLKRRFGIKKLSVPLVYMELEQWLDRKTMYEQMFAKREFWKEMDKNELPNFFRDCGHFPSAQDIENTWSLINHGTFGKAGDAVKKQQAVEMAFTLYPPPSIKHVNARQSTWVYPIVDGEEGCRYLASERTAA</sequence>
<organism evidence="2 3">
    <name type="scientific">Lepisosteus oculatus</name>
    <name type="common">Spotted gar</name>
    <dbReference type="NCBI Taxonomy" id="7918"/>
    <lineage>
        <taxon>Eukaryota</taxon>
        <taxon>Metazoa</taxon>
        <taxon>Chordata</taxon>
        <taxon>Craniata</taxon>
        <taxon>Vertebrata</taxon>
        <taxon>Euteleostomi</taxon>
        <taxon>Actinopterygii</taxon>
        <taxon>Neopterygii</taxon>
        <taxon>Holostei</taxon>
        <taxon>Semionotiformes</taxon>
        <taxon>Lepisosteidae</taxon>
        <taxon>Lepisosteus</taxon>
    </lineage>
</organism>
<dbReference type="Proteomes" id="UP000018468">
    <property type="component" value="Linkage group LG4"/>
</dbReference>
<dbReference type="InParanoid" id="W5MQA2"/>
<dbReference type="HOGENOM" id="CLU_307755_0_0_1"/>
<dbReference type="EMBL" id="AHAT01015403">
    <property type="status" value="NOT_ANNOTATED_CDS"/>
    <property type="molecule type" value="Genomic_DNA"/>
</dbReference>
<dbReference type="InterPro" id="IPR000048">
    <property type="entry name" value="IQ_motif_EF-hand-BS"/>
</dbReference>
<dbReference type="Pfam" id="PF00612">
    <property type="entry name" value="IQ"/>
    <property type="match status" value="1"/>
</dbReference>
<dbReference type="AlphaFoldDB" id="W5MQA2"/>